<dbReference type="Proteomes" id="UP000825002">
    <property type="component" value="Unassembled WGS sequence"/>
</dbReference>
<feature type="domain" description="RRM" evidence="5">
    <location>
        <begin position="280"/>
        <end position="365"/>
    </location>
</feature>
<reference evidence="6 7" key="1">
    <citation type="submission" date="2020-10" db="EMBL/GenBank/DDBJ databases">
        <authorList>
            <person name="Klimov P.B."/>
            <person name="Dyachkov S.M."/>
            <person name="Chetverikov P.E."/>
        </authorList>
    </citation>
    <scope>NUCLEOTIDE SEQUENCE [LARGE SCALE GENOMIC DNA]</scope>
    <source>
        <strain evidence="6">BMOC 18-1129-001#AD2665</strain>
        <tissue evidence="6">Entire mites</tissue>
    </source>
</reference>
<evidence type="ECO:0000259" key="5">
    <source>
        <dbReference type="PROSITE" id="PS50102"/>
    </source>
</evidence>
<proteinExistence type="predicted"/>
<comment type="caution">
    <text evidence="6">The sequence shown here is derived from an EMBL/GenBank/DDBJ whole genome shotgun (WGS) entry which is preliminary data.</text>
</comment>
<feature type="compositionally biased region" description="Polar residues" evidence="4">
    <location>
        <begin position="401"/>
        <end position="418"/>
    </location>
</feature>
<evidence type="ECO:0000313" key="6">
    <source>
        <dbReference type="EMBL" id="KAG9509007.1"/>
    </source>
</evidence>
<gene>
    <name evidence="6" type="primary">fus</name>
    <name evidence="6" type="ORF">GZH46_02484</name>
</gene>
<feature type="region of interest" description="Disordered" evidence="4">
    <location>
        <begin position="948"/>
        <end position="983"/>
    </location>
</feature>
<evidence type="ECO:0000256" key="1">
    <source>
        <dbReference type="ARBA" id="ARBA00022737"/>
    </source>
</evidence>
<feature type="compositionally biased region" description="Low complexity" evidence="4">
    <location>
        <begin position="380"/>
        <end position="400"/>
    </location>
</feature>
<feature type="region of interest" description="Disordered" evidence="4">
    <location>
        <begin position="1016"/>
        <end position="1067"/>
    </location>
</feature>
<feature type="compositionally biased region" description="Low complexity" evidence="4">
    <location>
        <begin position="424"/>
        <end position="445"/>
    </location>
</feature>
<dbReference type="InterPro" id="IPR012677">
    <property type="entry name" value="Nucleotide-bd_a/b_plait_sf"/>
</dbReference>
<feature type="compositionally biased region" description="Low complexity" evidence="4">
    <location>
        <begin position="956"/>
        <end position="980"/>
    </location>
</feature>
<feature type="region of interest" description="Disordered" evidence="4">
    <location>
        <begin position="372"/>
        <end position="464"/>
    </location>
</feature>
<keyword evidence="7" id="KW-1185">Reference proteome</keyword>
<accession>A0ABQ7S6I9</accession>
<feature type="compositionally biased region" description="Basic residues" evidence="4">
    <location>
        <begin position="1044"/>
        <end position="1063"/>
    </location>
</feature>
<dbReference type="PROSITE" id="PS50102">
    <property type="entry name" value="RRM"/>
    <property type="match status" value="1"/>
</dbReference>
<keyword evidence="1" id="KW-0677">Repeat</keyword>
<feature type="region of interest" description="Disordered" evidence="4">
    <location>
        <begin position="37"/>
        <end position="60"/>
    </location>
</feature>
<dbReference type="SMART" id="SM00360">
    <property type="entry name" value="RRM"/>
    <property type="match status" value="3"/>
</dbReference>
<dbReference type="InterPro" id="IPR050666">
    <property type="entry name" value="ESRP"/>
</dbReference>
<sequence length="1135" mass="120588">CKAKHVVQVVRVVHVDVLPCRAAPCNAKMLRACVNPASQPAERPTDRSTDDGMPLSVPHPHNSNNKLNLDCCESATARRLASALAACAMAVVAGQPLVVCIYFINQTGYVTEYQCEPTSSSTSVDNVAQLSGVQLQLQSMIVIILNLLNQGHEFVRPEFIDECLQSGICNRNEVIDDNTVVRARGLPWQSSDQDIASFFAGLNIVKGGVALCLSPMGRRNGEALIRFVSQEHRDLALKRHKHHMGQRYIEVYRANGEDFINIAAGTNNKAQVFLSRGAQAIIRMRGLPYNCTAQQVIAFFQDNDKNKASKVMHDSDGILFVHRSDGRATGDAFVLFESDELAQRAIQKHRQTIGSRYIELFRSTTAEVQQVLNRSTEQQTANNSSHSAHTAHTAHSASNAGCASQFNHTNKQQRQAQSVKPKMNSHINNNNSGTNTANSIASSATVHAETPHDTGSSSSSSTASFVGRVSYRDKIIGNGSASGTKSLSSSSSSNNISSNNNNGLTKHAVVDNSQQKSTATSNSSSNVDSVAPVLVQVQMQMHVQAAAGAPERADSGVAVDSSVPNSSLDSSRCPSIDDAASRRSVCCQSDNEINESAECCYSDSATNNSSSNSSSAEHSSCNNNSDNNSLTSANTMQISTAAAFAASAGASADAANAATNNISATTNLQVAPLVMASAIRPTASIVPQPLVSAPAAAAPVYAAHAHVHHLANAPSAYMPGPPHAHGSYTVHGHVSGATQHHHVAACVPSHMLPPGGTHRKDCVRLRGLPYEAQVEQIIDFLGEHSASVLFQGVHMVYNAQGQPSGEAFIQMDSEQAAHATAHKRHHKNMCYGKKQRYIEVFQCSVDDMNLVLTYGLPMNSSRHPSASHMPTNNCGMPMLTHHANMGLHGAPAPGPLNPYVPAAAYHALHYPHSQSHAHHHTHQHMPTHAMVTAQSHVPAPVAAQTMPTGAASALGSNSNSNSSSTSSSTTPTTPTTPSNTDCSETTVSIAAIDGVTTLHGTPNTHSTNTIANSTGAALHSSHNHSNHRRYNSNNNNSNSNHSNGNHHHNHHKAANNQHHRMHPNHAANHAPSAAANVANVPVAAHAMGTHPVPPTPATTFYQPIIYWSYPPTAAVAAAYTSAAAGAYYHHVPQMS</sequence>
<dbReference type="Pfam" id="PF00076">
    <property type="entry name" value="RRM_1"/>
    <property type="match status" value="1"/>
</dbReference>
<evidence type="ECO:0000313" key="7">
    <source>
        <dbReference type="Proteomes" id="UP000825002"/>
    </source>
</evidence>
<feature type="region of interest" description="Disordered" evidence="4">
    <location>
        <begin position="546"/>
        <end position="576"/>
    </location>
</feature>
<dbReference type="Gene3D" id="3.30.70.330">
    <property type="match status" value="3"/>
</dbReference>
<dbReference type="InterPro" id="IPR035979">
    <property type="entry name" value="RBD_domain_sf"/>
</dbReference>
<evidence type="ECO:0000256" key="2">
    <source>
        <dbReference type="ARBA" id="ARBA00022884"/>
    </source>
</evidence>
<keyword evidence="2 3" id="KW-0694">RNA-binding</keyword>
<protein>
    <submittedName>
        <fullName evidence="6">RNA-binding protein fusilli</fullName>
    </submittedName>
</protein>
<name>A0ABQ7S6I9_9ACAR</name>
<feature type="compositionally biased region" description="Low complexity" evidence="4">
    <location>
        <begin position="559"/>
        <end position="571"/>
    </location>
</feature>
<dbReference type="SUPFAM" id="SSF54928">
    <property type="entry name" value="RNA-binding domain, RBD"/>
    <property type="match status" value="3"/>
</dbReference>
<dbReference type="PANTHER" id="PTHR13976">
    <property type="entry name" value="HETEROGENEOUS NUCLEAR RIBONUCLEOPROTEIN-RELATED"/>
    <property type="match status" value="1"/>
</dbReference>
<dbReference type="InterPro" id="IPR000504">
    <property type="entry name" value="RRM_dom"/>
</dbReference>
<feature type="region of interest" description="Disordered" evidence="4">
    <location>
        <begin position="604"/>
        <end position="625"/>
    </location>
</feature>
<organism evidence="6 7">
    <name type="scientific">Fragariocoptes setiger</name>
    <dbReference type="NCBI Taxonomy" id="1670756"/>
    <lineage>
        <taxon>Eukaryota</taxon>
        <taxon>Metazoa</taxon>
        <taxon>Ecdysozoa</taxon>
        <taxon>Arthropoda</taxon>
        <taxon>Chelicerata</taxon>
        <taxon>Arachnida</taxon>
        <taxon>Acari</taxon>
        <taxon>Acariformes</taxon>
        <taxon>Trombidiformes</taxon>
        <taxon>Prostigmata</taxon>
        <taxon>Eupodina</taxon>
        <taxon>Eriophyoidea</taxon>
        <taxon>Phytoptidae</taxon>
        <taxon>Fragariocoptes</taxon>
    </lineage>
</organism>
<feature type="region of interest" description="Disordered" evidence="4">
    <location>
        <begin position="477"/>
        <end position="505"/>
    </location>
</feature>
<feature type="compositionally biased region" description="Basic residues" evidence="4">
    <location>
        <begin position="1021"/>
        <end position="1030"/>
    </location>
</feature>
<feature type="compositionally biased region" description="Low complexity" evidence="4">
    <location>
        <begin position="1031"/>
        <end position="1043"/>
    </location>
</feature>
<evidence type="ECO:0000256" key="3">
    <source>
        <dbReference type="PROSITE-ProRule" id="PRU00176"/>
    </source>
</evidence>
<feature type="compositionally biased region" description="Low complexity" evidence="4">
    <location>
        <begin position="478"/>
        <end position="503"/>
    </location>
</feature>
<dbReference type="EMBL" id="JAIFTH010000746">
    <property type="protein sequence ID" value="KAG9509007.1"/>
    <property type="molecule type" value="Genomic_DNA"/>
</dbReference>
<evidence type="ECO:0000256" key="4">
    <source>
        <dbReference type="SAM" id="MobiDB-lite"/>
    </source>
</evidence>
<feature type="non-terminal residue" evidence="6">
    <location>
        <position position="1"/>
    </location>
</feature>